<evidence type="ECO:0000256" key="8">
    <source>
        <dbReference type="PIRSR" id="PIRSR609451-50"/>
    </source>
</evidence>
<evidence type="ECO:0000313" key="10">
    <source>
        <dbReference type="EMBL" id="AJE48053.1"/>
    </source>
</evidence>
<dbReference type="Pfam" id="PF06433">
    <property type="entry name" value="Me-amine-dh_H"/>
    <property type="match status" value="1"/>
</dbReference>
<evidence type="ECO:0000256" key="1">
    <source>
        <dbReference type="ARBA" id="ARBA00004418"/>
    </source>
</evidence>
<comment type="similarity">
    <text evidence="2">Belongs to the aromatic amine dehydrogenase heavy chain family.</text>
</comment>
<dbReference type="InterPro" id="IPR011044">
    <property type="entry name" value="Quino_amine_DH_bsu"/>
</dbReference>
<dbReference type="STRING" id="1208324.P73_3338"/>
<evidence type="ECO:0000256" key="4">
    <source>
        <dbReference type="ARBA" id="ARBA00022729"/>
    </source>
</evidence>
<keyword evidence="7" id="KW-0560">Oxidoreductase</keyword>
<dbReference type="GO" id="GO:0042597">
    <property type="term" value="C:periplasmic space"/>
    <property type="evidence" value="ECO:0007669"/>
    <property type="project" value="UniProtKB-SubCell"/>
</dbReference>
<organism evidence="10 11">
    <name type="scientific">Celeribacter indicus</name>
    <dbReference type="NCBI Taxonomy" id="1208324"/>
    <lineage>
        <taxon>Bacteria</taxon>
        <taxon>Pseudomonadati</taxon>
        <taxon>Pseudomonadota</taxon>
        <taxon>Alphaproteobacteria</taxon>
        <taxon>Rhodobacterales</taxon>
        <taxon>Roseobacteraceae</taxon>
        <taxon>Celeribacter</taxon>
    </lineage>
</organism>
<keyword evidence="11" id="KW-1185">Reference proteome</keyword>
<evidence type="ECO:0000256" key="2">
    <source>
        <dbReference type="ARBA" id="ARBA00010548"/>
    </source>
</evidence>
<keyword evidence="5" id="KW-0574">Periplasm</keyword>
<evidence type="ECO:0000256" key="6">
    <source>
        <dbReference type="ARBA" id="ARBA00022982"/>
    </source>
</evidence>
<evidence type="ECO:0000256" key="5">
    <source>
        <dbReference type="ARBA" id="ARBA00022764"/>
    </source>
</evidence>
<protein>
    <submittedName>
        <fullName evidence="10">Amine dehydrogenase</fullName>
    </submittedName>
</protein>
<evidence type="ECO:0000256" key="7">
    <source>
        <dbReference type="ARBA" id="ARBA00023002"/>
    </source>
</evidence>
<evidence type="ECO:0000313" key="11">
    <source>
        <dbReference type="Proteomes" id="UP000031521"/>
    </source>
</evidence>
<gene>
    <name evidence="10" type="ORF">P73_3338</name>
</gene>
<dbReference type="EMBL" id="CP004393">
    <property type="protein sequence ID" value="AJE48053.1"/>
    <property type="molecule type" value="Genomic_DNA"/>
</dbReference>
<dbReference type="HOGENOM" id="CLU_059384_0_0_5"/>
<dbReference type="GO" id="GO:0030058">
    <property type="term" value="F:aliphatic amine dehydrogenase activity"/>
    <property type="evidence" value="ECO:0007669"/>
    <property type="project" value="InterPro"/>
</dbReference>
<evidence type="ECO:0000256" key="9">
    <source>
        <dbReference type="SAM" id="SignalP"/>
    </source>
</evidence>
<name>A0A0B5DX78_9RHOB</name>
<dbReference type="AlphaFoldDB" id="A0A0B5DX78"/>
<keyword evidence="3" id="KW-0813">Transport</keyword>
<dbReference type="Gene3D" id="2.130.10.10">
    <property type="entry name" value="YVTN repeat-like/Quinoprotein amine dehydrogenase"/>
    <property type="match status" value="1"/>
</dbReference>
<proteinExistence type="inferred from homology"/>
<keyword evidence="4 9" id="KW-0732">Signal</keyword>
<keyword evidence="8" id="KW-1015">Disulfide bond</keyword>
<dbReference type="Proteomes" id="UP000031521">
    <property type="component" value="Chromosome"/>
</dbReference>
<dbReference type="RefSeq" id="WP_052453370.1">
    <property type="nucleotide sequence ID" value="NZ_CP004393.1"/>
</dbReference>
<accession>A0A0B5DX78</accession>
<evidence type="ECO:0000256" key="3">
    <source>
        <dbReference type="ARBA" id="ARBA00022448"/>
    </source>
</evidence>
<sequence length="382" mass="40590">MMKRTAAAFLALSAICGQAFAQDETAPIEPETLTVKERIDEGPNLFVLDQKWAGPSSVNVLGAEDFAMKGNVGPGTTAQMVLSGDGRTLYTTSVYFARYTYGEVTNVFHSWDVDTLSIKGEFEFGNKMAHVEAQPALLSLTADEAYALAQNATPATSISVIDIAAGAQIAEIPTPGCWGAFPATSGMKFTTICGDGTFQSYSFDAEGGFGEPGKSEPIFDVDADALFTNGVRVGETLVYLSYGGTLYVVDDSGDVPVLSETIPLTGGVLGGWAPGGSEVIAYNAPTNTAFVLMHSASYDGSHKNGATEIWTVDMETKSVVGRSPANHENSLAVTQTEEPMLYGANEDGMVYLYTVETGEEVTLELSEEFDIAGWPTVMELDR</sequence>
<dbReference type="InterPro" id="IPR015943">
    <property type="entry name" value="WD40/YVTN_repeat-like_dom_sf"/>
</dbReference>
<comment type="subcellular location">
    <subcellularLocation>
        <location evidence="1">Periplasm</location>
    </subcellularLocation>
</comment>
<dbReference type="KEGG" id="cid:P73_3338"/>
<reference evidence="10 11" key="1">
    <citation type="journal article" date="2014" name="Int. J. Syst. Evol. Microbiol.">
        <title>Celeribacter indicus sp. nov., a polycyclic aromatic hydrocarbon-degrading bacterium from deep-sea sediment and reclassification of Huaishuia halophila as Celeribacter halophilus comb. nov.</title>
        <authorList>
            <person name="Lai Q."/>
            <person name="Cao J."/>
            <person name="Yuan J."/>
            <person name="Li F."/>
            <person name="Shao Z."/>
        </authorList>
    </citation>
    <scope>NUCLEOTIDE SEQUENCE [LARGE SCALE GENOMIC DNA]</scope>
    <source>
        <strain evidence="10">P73</strain>
    </source>
</reference>
<keyword evidence="6" id="KW-0249">Electron transport</keyword>
<dbReference type="InterPro" id="IPR009451">
    <property type="entry name" value="Metamine_DH_Hvc"/>
</dbReference>
<dbReference type="SUPFAM" id="SSF50969">
    <property type="entry name" value="YVTN repeat-like/Quinoprotein amine dehydrogenase"/>
    <property type="match status" value="1"/>
</dbReference>
<feature type="disulfide bond" evidence="8">
    <location>
        <begin position="177"/>
        <end position="193"/>
    </location>
</feature>
<feature type="signal peptide" evidence="9">
    <location>
        <begin position="1"/>
        <end position="21"/>
    </location>
</feature>
<feature type="chain" id="PRO_5002114112" evidence="9">
    <location>
        <begin position="22"/>
        <end position="382"/>
    </location>
</feature>